<keyword evidence="6 7" id="KW-0472">Membrane</keyword>
<keyword evidence="4 7" id="KW-0812">Transmembrane</keyword>
<evidence type="ECO:0000256" key="1">
    <source>
        <dbReference type="ARBA" id="ARBA00004651"/>
    </source>
</evidence>
<feature type="domain" description="EamA" evidence="8">
    <location>
        <begin position="167"/>
        <end position="301"/>
    </location>
</feature>
<feature type="transmembrane region" description="Helical" evidence="7">
    <location>
        <begin position="109"/>
        <end position="130"/>
    </location>
</feature>
<proteinExistence type="inferred from homology"/>
<evidence type="ECO:0000259" key="8">
    <source>
        <dbReference type="Pfam" id="PF00892"/>
    </source>
</evidence>
<dbReference type="Gene3D" id="1.10.3730.20">
    <property type="match status" value="2"/>
</dbReference>
<feature type="transmembrane region" description="Helical" evidence="7">
    <location>
        <begin position="229"/>
        <end position="249"/>
    </location>
</feature>
<dbReference type="InterPro" id="IPR000620">
    <property type="entry name" value="EamA_dom"/>
</dbReference>
<organism evidence="9 10">
    <name type="scientific">Sarcina ventriculi</name>
    <name type="common">Clostridium ventriculi</name>
    <dbReference type="NCBI Taxonomy" id="1267"/>
    <lineage>
        <taxon>Bacteria</taxon>
        <taxon>Bacillati</taxon>
        <taxon>Bacillota</taxon>
        <taxon>Clostridia</taxon>
        <taxon>Eubacteriales</taxon>
        <taxon>Clostridiaceae</taxon>
        <taxon>Sarcina</taxon>
    </lineage>
</organism>
<keyword evidence="3" id="KW-1003">Cell membrane</keyword>
<protein>
    <submittedName>
        <fullName evidence="9">Predicted permease, DMT superfamily</fullName>
    </submittedName>
</protein>
<comment type="subcellular location">
    <subcellularLocation>
        <location evidence="1">Cell membrane</location>
        <topology evidence="1">Multi-pass membrane protein</topology>
    </subcellularLocation>
</comment>
<evidence type="ECO:0000313" key="10">
    <source>
        <dbReference type="Proteomes" id="UP000095488"/>
    </source>
</evidence>
<feature type="domain" description="EamA" evidence="8">
    <location>
        <begin position="12"/>
        <end position="154"/>
    </location>
</feature>
<evidence type="ECO:0000256" key="3">
    <source>
        <dbReference type="ARBA" id="ARBA00022475"/>
    </source>
</evidence>
<sequence length="315" mass="34658">MYKEFFENRKIILFFAVISCILWGSAYPAIKIGYDIFQIETSDIESKILFAGYRFVLAGLMVLALAMFLKKSIFKMNKKQLLSLVILGLTQTSLQYAFFYIGLSYTTGVRGAILNGTGTFFSIIIAHFLYKNDKISINKIIGCIIGFIGVVLVNVTGNSLGSGFTFKGDGLIILSTFISSAATIYGKNLSQKQDTFIITGYQLFIGGVVLTVCGFSLGGSLTNFNLQSISLLIYMGLLSAIAFCLWTLLLKYNKVGKIAVFNFLTPVFGSILSAIFLNENIFNSKTIIALILVCIGIFLVNSEMSIVKNNKKIQV</sequence>
<feature type="transmembrane region" description="Helical" evidence="7">
    <location>
        <begin position="258"/>
        <end position="276"/>
    </location>
</feature>
<accession>A0ABP2AU42</accession>
<comment type="similarity">
    <text evidence="2">Belongs to the EamA transporter family.</text>
</comment>
<dbReference type="InterPro" id="IPR037185">
    <property type="entry name" value="EmrE-like"/>
</dbReference>
<name>A0ABP2AU42_SARVE</name>
<gene>
    <name evidence="9" type="ORF">ERS852473_00861</name>
</gene>
<reference evidence="9 10" key="1">
    <citation type="submission" date="2015-09" db="EMBL/GenBank/DDBJ databases">
        <authorList>
            <consortium name="Pathogen Informatics"/>
            <person name="Wu L."/>
            <person name="Ma J."/>
        </authorList>
    </citation>
    <scope>NUCLEOTIDE SEQUENCE [LARGE SCALE GENOMIC DNA]</scope>
    <source>
        <strain evidence="9 10">2789STDY5834858</strain>
    </source>
</reference>
<evidence type="ECO:0000256" key="4">
    <source>
        <dbReference type="ARBA" id="ARBA00022692"/>
    </source>
</evidence>
<dbReference type="PANTHER" id="PTHR32322">
    <property type="entry name" value="INNER MEMBRANE TRANSPORTER"/>
    <property type="match status" value="1"/>
</dbReference>
<evidence type="ECO:0000256" key="6">
    <source>
        <dbReference type="ARBA" id="ARBA00023136"/>
    </source>
</evidence>
<feature type="transmembrane region" description="Helical" evidence="7">
    <location>
        <begin position="81"/>
        <end position="103"/>
    </location>
</feature>
<dbReference type="PANTHER" id="PTHR32322:SF18">
    <property type="entry name" value="S-ADENOSYLMETHIONINE_S-ADENOSYLHOMOCYSTEINE TRANSPORTER"/>
    <property type="match status" value="1"/>
</dbReference>
<keyword evidence="10" id="KW-1185">Reference proteome</keyword>
<evidence type="ECO:0000313" key="9">
    <source>
        <dbReference type="EMBL" id="CUN69038.1"/>
    </source>
</evidence>
<feature type="transmembrane region" description="Helical" evidence="7">
    <location>
        <begin position="168"/>
        <end position="186"/>
    </location>
</feature>
<dbReference type="RefSeq" id="WP_055257981.1">
    <property type="nucleotide sequence ID" value="NZ_BCMV01000069.1"/>
</dbReference>
<keyword evidence="5 7" id="KW-1133">Transmembrane helix</keyword>
<feature type="transmembrane region" description="Helical" evidence="7">
    <location>
        <begin position="198"/>
        <end position="217"/>
    </location>
</feature>
<dbReference type="SUPFAM" id="SSF103481">
    <property type="entry name" value="Multidrug resistance efflux transporter EmrE"/>
    <property type="match status" value="2"/>
</dbReference>
<feature type="transmembrane region" description="Helical" evidence="7">
    <location>
        <begin position="50"/>
        <end position="69"/>
    </location>
</feature>
<evidence type="ECO:0000256" key="7">
    <source>
        <dbReference type="SAM" id="Phobius"/>
    </source>
</evidence>
<dbReference type="InterPro" id="IPR050638">
    <property type="entry name" value="AA-Vitamin_Transporters"/>
</dbReference>
<evidence type="ECO:0000256" key="2">
    <source>
        <dbReference type="ARBA" id="ARBA00007362"/>
    </source>
</evidence>
<dbReference type="Proteomes" id="UP000095488">
    <property type="component" value="Unassembled WGS sequence"/>
</dbReference>
<feature type="transmembrane region" description="Helical" evidence="7">
    <location>
        <begin position="12"/>
        <end position="30"/>
    </location>
</feature>
<comment type="caution">
    <text evidence="9">The sequence shown here is derived from an EMBL/GenBank/DDBJ whole genome shotgun (WGS) entry which is preliminary data.</text>
</comment>
<feature type="transmembrane region" description="Helical" evidence="7">
    <location>
        <begin position="137"/>
        <end position="156"/>
    </location>
</feature>
<dbReference type="Pfam" id="PF00892">
    <property type="entry name" value="EamA"/>
    <property type="match status" value="2"/>
</dbReference>
<dbReference type="EMBL" id="CYZR01000002">
    <property type="protein sequence ID" value="CUN69038.1"/>
    <property type="molecule type" value="Genomic_DNA"/>
</dbReference>
<feature type="transmembrane region" description="Helical" evidence="7">
    <location>
        <begin position="282"/>
        <end position="302"/>
    </location>
</feature>
<evidence type="ECO:0000256" key="5">
    <source>
        <dbReference type="ARBA" id="ARBA00022989"/>
    </source>
</evidence>